<keyword evidence="3" id="KW-0309">Germination</keyword>
<evidence type="ECO:0000256" key="4">
    <source>
        <dbReference type="ARBA" id="ARBA00022729"/>
    </source>
</evidence>
<evidence type="ECO:0000259" key="9">
    <source>
        <dbReference type="Pfam" id="PF25198"/>
    </source>
</evidence>
<evidence type="ECO:0000256" key="1">
    <source>
        <dbReference type="ARBA" id="ARBA00004635"/>
    </source>
</evidence>
<keyword evidence="5" id="KW-0472">Membrane</keyword>
<evidence type="ECO:0000259" key="8">
    <source>
        <dbReference type="Pfam" id="PF05504"/>
    </source>
</evidence>
<comment type="caution">
    <text evidence="10">The sequence shown here is derived from an EMBL/GenBank/DDBJ whole genome shotgun (WGS) entry which is preliminary data.</text>
</comment>
<dbReference type="Proteomes" id="UP001597079">
    <property type="component" value="Unassembled WGS sequence"/>
</dbReference>
<keyword evidence="7" id="KW-0449">Lipoprotein</keyword>
<accession>A0ABW4JB53</accession>
<comment type="similarity">
    <text evidence="2">Belongs to the GerABKC lipoprotein family.</text>
</comment>
<dbReference type="EMBL" id="JBHUCX010000004">
    <property type="protein sequence ID" value="MFD1673309.1"/>
    <property type="molecule type" value="Genomic_DNA"/>
</dbReference>
<feature type="domain" description="Spore germination GerAC-like C-terminal" evidence="8">
    <location>
        <begin position="206"/>
        <end position="368"/>
    </location>
</feature>
<dbReference type="Pfam" id="PF25198">
    <property type="entry name" value="Spore_GerAC_N"/>
    <property type="match status" value="1"/>
</dbReference>
<comment type="subcellular location">
    <subcellularLocation>
        <location evidence="1">Membrane</location>
        <topology evidence="1">Lipid-anchor</topology>
    </subcellularLocation>
</comment>
<reference evidence="11" key="1">
    <citation type="journal article" date="2019" name="Int. J. Syst. Evol. Microbiol.">
        <title>The Global Catalogue of Microorganisms (GCM) 10K type strain sequencing project: providing services to taxonomists for standard genome sequencing and annotation.</title>
        <authorList>
            <consortium name="The Broad Institute Genomics Platform"/>
            <consortium name="The Broad Institute Genome Sequencing Center for Infectious Disease"/>
            <person name="Wu L."/>
            <person name="Ma J."/>
        </authorList>
    </citation>
    <scope>NUCLEOTIDE SEQUENCE [LARGE SCALE GENOMIC DNA]</scope>
    <source>
        <strain evidence="11">CGMCC 1.12286</strain>
    </source>
</reference>
<dbReference type="PROSITE" id="PS51257">
    <property type="entry name" value="PROKAR_LIPOPROTEIN"/>
    <property type="match status" value="1"/>
</dbReference>
<evidence type="ECO:0000256" key="3">
    <source>
        <dbReference type="ARBA" id="ARBA00022544"/>
    </source>
</evidence>
<protein>
    <submittedName>
        <fullName evidence="10">Ger(X)C family spore germination protein</fullName>
    </submittedName>
</protein>
<dbReference type="RefSeq" id="WP_377940857.1">
    <property type="nucleotide sequence ID" value="NZ_JBHUCX010000004.1"/>
</dbReference>
<keyword evidence="4" id="KW-0732">Signal</keyword>
<keyword evidence="6" id="KW-0564">Palmitate</keyword>
<dbReference type="InterPro" id="IPR057336">
    <property type="entry name" value="GerAC_N"/>
</dbReference>
<evidence type="ECO:0000256" key="6">
    <source>
        <dbReference type="ARBA" id="ARBA00023139"/>
    </source>
</evidence>
<dbReference type="PANTHER" id="PTHR35789:SF1">
    <property type="entry name" value="SPORE GERMINATION PROTEIN B3"/>
    <property type="match status" value="1"/>
</dbReference>
<dbReference type="NCBIfam" id="TIGR02887">
    <property type="entry name" value="spore_ger_x_C"/>
    <property type="match status" value="1"/>
</dbReference>
<dbReference type="Pfam" id="PF05504">
    <property type="entry name" value="Spore_GerAC"/>
    <property type="match status" value="1"/>
</dbReference>
<name>A0ABW4JB53_9BACL</name>
<dbReference type="InterPro" id="IPR038501">
    <property type="entry name" value="Spore_GerAC_C_sf"/>
</dbReference>
<evidence type="ECO:0000256" key="7">
    <source>
        <dbReference type="ARBA" id="ARBA00023288"/>
    </source>
</evidence>
<dbReference type="InterPro" id="IPR046953">
    <property type="entry name" value="Spore_GerAC-like_C"/>
</dbReference>
<organism evidence="10 11">
    <name type="scientific">Alicyclobacillus fodiniaquatilis</name>
    <dbReference type="NCBI Taxonomy" id="1661150"/>
    <lineage>
        <taxon>Bacteria</taxon>
        <taxon>Bacillati</taxon>
        <taxon>Bacillota</taxon>
        <taxon>Bacilli</taxon>
        <taxon>Bacillales</taxon>
        <taxon>Alicyclobacillaceae</taxon>
        <taxon>Alicyclobacillus</taxon>
    </lineage>
</organism>
<dbReference type="InterPro" id="IPR008844">
    <property type="entry name" value="Spore_GerAC-like"/>
</dbReference>
<evidence type="ECO:0000313" key="11">
    <source>
        <dbReference type="Proteomes" id="UP001597079"/>
    </source>
</evidence>
<dbReference type="PANTHER" id="PTHR35789">
    <property type="entry name" value="SPORE GERMINATION PROTEIN B3"/>
    <property type="match status" value="1"/>
</dbReference>
<keyword evidence="11" id="KW-1185">Reference proteome</keyword>
<feature type="domain" description="Spore germination protein N-terminal" evidence="9">
    <location>
        <begin position="22"/>
        <end position="183"/>
    </location>
</feature>
<dbReference type="Gene3D" id="3.30.300.210">
    <property type="entry name" value="Nutrient germinant receptor protein C, domain 3"/>
    <property type="match status" value="1"/>
</dbReference>
<evidence type="ECO:0000256" key="2">
    <source>
        <dbReference type="ARBA" id="ARBA00007886"/>
    </source>
</evidence>
<gene>
    <name evidence="10" type="ORF">ACFSB2_01050</name>
</gene>
<evidence type="ECO:0000256" key="5">
    <source>
        <dbReference type="ARBA" id="ARBA00023136"/>
    </source>
</evidence>
<evidence type="ECO:0000313" key="10">
    <source>
        <dbReference type="EMBL" id="MFD1673309.1"/>
    </source>
</evidence>
<proteinExistence type="inferred from homology"/>
<sequence length="383" mass="42670">MKQIWTWAVTIVLSAGLTGCWDAHDISDLSPVIAIAVDLTDDGSVQTTFDVPVAESQTGTTNRQKGDSGEQTTTIVGTGRTFEATLEDAARRTSSRLFFPHNMLIVFSEKFASKQGIGDVLNYTERTSQFRENEIIAVTDGEAKQLLTNQTSGESLNPRYLNELTLTDKRTVSSIEVDIINQLLSPSHSALVTWFSKTKGQPEIAGMGAFQGDKLVQLLDQTDSKNLLWLVRPLYDINLYLPVSKSKTASFRVLSTRPSITCRSDTTGRVHMVVHLQGYAQITRMPDGTTLNETNLEKMTDMLNSALQSNIAHAVQKLQATQVDALGMGTLISEKDNAAWLKQVQHWPQHFANLDIRYQVNFRIIRHGMSKNNPLDYYNQEDS</sequence>